<evidence type="ECO:0000256" key="7">
    <source>
        <dbReference type="SAM" id="Phobius"/>
    </source>
</evidence>
<dbReference type="Proteomes" id="UP000075806">
    <property type="component" value="Unassembled WGS sequence"/>
</dbReference>
<evidence type="ECO:0000256" key="6">
    <source>
        <dbReference type="ARBA" id="ARBA00038076"/>
    </source>
</evidence>
<evidence type="ECO:0000259" key="8">
    <source>
        <dbReference type="Pfam" id="PF02687"/>
    </source>
</evidence>
<feature type="domain" description="ABC3 transporter permease C-terminal" evidence="8">
    <location>
        <begin position="256"/>
        <end position="373"/>
    </location>
</feature>
<feature type="transmembrane region" description="Helical" evidence="7">
    <location>
        <begin position="820"/>
        <end position="842"/>
    </location>
</feature>
<dbReference type="InterPro" id="IPR003838">
    <property type="entry name" value="ABC3_permease_C"/>
</dbReference>
<gene>
    <name evidence="10" type="ORF">AZF04_13970</name>
</gene>
<evidence type="ECO:0000256" key="2">
    <source>
        <dbReference type="ARBA" id="ARBA00022475"/>
    </source>
</evidence>
<dbReference type="PANTHER" id="PTHR30572">
    <property type="entry name" value="MEMBRANE COMPONENT OF TRANSPORTER-RELATED"/>
    <property type="match status" value="1"/>
</dbReference>
<evidence type="ECO:0000256" key="4">
    <source>
        <dbReference type="ARBA" id="ARBA00022989"/>
    </source>
</evidence>
<feature type="domain" description="ABC3 transporter permease C-terminal" evidence="8">
    <location>
        <begin position="734"/>
        <end position="845"/>
    </location>
</feature>
<feature type="transmembrane region" description="Helical" evidence="7">
    <location>
        <begin position="20"/>
        <end position="39"/>
    </location>
</feature>
<dbReference type="EMBL" id="LTAO01000040">
    <property type="protein sequence ID" value="KYG25590.1"/>
    <property type="molecule type" value="Genomic_DNA"/>
</dbReference>
<keyword evidence="11" id="KW-1185">Reference proteome</keyword>
<keyword evidence="3 7" id="KW-0812">Transmembrane</keyword>
<evidence type="ECO:0008006" key="12">
    <source>
        <dbReference type="Google" id="ProtNLM"/>
    </source>
</evidence>
<dbReference type="STRING" id="519424.AZF04_13970"/>
<comment type="subcellular location">
    <subcellularLocation>
        <location evidence="1">Cell membrane</location>
        <topology evidence="1">Multi-pass membrane protein</topology>
    </subcellularLocation>
</comment>
<evidence type="ECO:0000256" key="1">
    <source>
        <dbReference type="ARBA" id="ARBA00004651"/>
    </source>
</evidence>
<feature type="transmembrane region" description="Helical" evidence="7">
    <location>
        <begin position="303"/>
        <end position="329"/>
    </location>
</feature>
<feature type="transmembrane region" description="Helical" evidence="7">
    <location>
        <begin position="247"/>
        <end position="270"/>
    </location>
</feature>
<dbReference type="AlphaFoldDB" id="A0A162CMS9"/>
<evidence type="ECO:0000313" key="10">
    <source>
        <dbReference type="EMBL" id="KYG25590.1"/>
    </source>
</evidence>
<dbReference type="OrthoDB" id="2606400at2"/>
<feature type="transmembrane region" description="Helical" evidence="7">
    <location>
        <begin position="728"/>
        <end position="747"/>
    </location>
</feature>
<protein>
    <recommendedName>
        <fullName evidence="12">ABC3 transporter permease protein domain-containing protein</fullName>
    </recommendedName>
</protein>
<feature type="transmembrane region" description="Helical" evidence="7">
    <location>
        <begin position="392"/>
        <end position="411"/>
    </location>
</feature>
<sequence>MKLIRLAFKLIYEQKLRNLLMILGVSLGAMIITASQIFIASIEESNEASVKDLFGEIDLYVGHQLNLSHDSRIPVSDDDFNQIRSLEQVKELTPVSYPYLGMEIEYDLHDEIYVGFKNEPLAYETTMVEIGVQELPGAAEVIVSPAYAKLNNINVGDVIKLPFPPKEEQQVKVVGLSDDREYLNRILLFNYDWLESVTREGPNMLMLSLDSYRSKQMVAEQIHLINPDLKIDFLYEADEQRENIGGLYPILTALNVTILIVSGLLLMSILQISMQNRQHQYAVMRIIGASKSKIFQLSLIESFIIGSIGLLIGIVVGMIVPLLILMNSISFADIEVTNISIPWFTIIFYSVIYVVLIIVSASIPAMKASHSPPIEAYQNTSKSHAIYRIKHMYFMIAFIVCVLISLFSILINHAMWHIVSMIALFSSMILFTTYFLHYGLKISIFLIEKFRNDHFLKLIPLNARRQMQKNKQIAVILLVSVSISIIGFTTLDSMRKTSIEQLFNLNPTDYKLTEMAYGNERIHSNGFTPELFNRLIELDNVEEHSLFFTKPLMWLTVNLPNQAAGLYPIEHSDSLQALVRITGTDIERLMKTSSIIEGQEDINALTANEVIITLSAANAMGYNIGDTVEVLNDVNNEIYYLTIGMIIDHSMMLGDDSEFTLLLNPTQMKDLFGVVNHSELLIDSTDSKLIDQKTLEFVINDLNLQQEVTIYDRYEAVNDFLAQYNQRMIILFLATGFMIGLSIIGLMNNSISSIKERLPELSILRAVGLSKKRQTFSLIIEGALISIICGVVAVVMSLWISVHLNLSLSSEIISLPFQTSFVMLLLSPLIGLTAFIVPAIWASRKDILSHIK</sequence>
<feature type="transmembrane region" description="Helical" evidence="7">
    <location>
        <begin position="473"/>
        <end position="491"/>
    </location>
</feature>
<proteinExistence type="inferred from homology"/>
<feature type="transmembrane region" description="Helical" evidence="7">
    <location>
        <begin position="417"/>
        <end position="440"/>
    </location>
</feature>
<evidence type="ECO:0000259" key="9">
    <source>
        <dbReference type="Pfam" id="PF12704"/>
    </source>
</evidence>
<comment type="caution">
    <text evidence="10">The sequence shown here is derived from an EMBL/GenBank/DDBJ whole genome shotgun (WGS) entry which is preliminary data.</text>
</comment>
<organism evidence="10 11">
    <name type="scientific">Alkalihalobacillus trypoxylicola</name>
    <dbReference type="NCBI Taxonomy" id="519424"/>
    <lineage>
        <taxon>Bacteria</taxon>
        <taxon>Bacillati</taxon>
        <taxon>Bacillota</taxon>
        <taxon>Bacilli</taxon>
        <taxon>Bacillales</taxon>
        <taxon>Bacillaceae</taxon>
        <taxon>Alkalihalobacillus</taxon>
    </lineage>
</organism>
<dbReference type="PANTHER" id="PTHR30572:SF4">
    <property type="entry name" value="ABC TRANSPORTER PERMEASE YTRF"/>
    <property type="match status" value="1"/>
</dbReference>
<evidence type="ECO:0000256" key="3">
    <source>
        <dbReference type="ARBA" id="ARBA00022692"/>
    </source>
</evidence>
<evidence type="ECO:0000313" key="11">
    <source>
        <dbReference type="Proteomes" id="UP000075806"/>
    </source>
</evidence>
<comment type="similarity">
    <text evidence="6">Belongs to the ABC-4 integral membrane protein family.</text>
</comment>
<evidence type="ECO:0000256" key="5">
    <source>
        <dbReference type="ARBA" id="ARBA00023136"/>
    </source>
</evidence>
<feature type="transmembrane region" description="Helical" evidence="7">
    <location>
        <begin position="341"/>
        <end position="363"/>
    </location>
</feature>
<keyword evidence="5 7" id="KW-0472">Membrane</keyword>
<reference evidence="10" key="1">
    <citation type="submission" date="2016-02" db="EMBL/GenBank/DDBJ databases">
        <title>Genome sequence of Bacillus trypoxylicola KCTC 13244(T).</title>
        <authorList>
            <person name="Jeong H."/>
            <person name="Park S.-H."/>
            <person name="Choi S.-K."/>
        </authorList>
    </citation>
    <scope>NUCLEOTIDE SEQUENCE [LARGE SCALE GENOMIC DNA]</scope>
    <source>
        <strain evidence="10">KCTC 13244</strain>
    </source>
</reference>
<dbReference type="RefSeq" id="WP_061950354.1">
    <property type="nucleotide sequence ID" value="NZ_LTAO01000040.1"/>
</dbReference>
<feature type="transmembrane region" description="Helical" evidence="7">
    <location>
        <begin position="778"/>
        <end position="800"/>
    </location>
</feature>
<dbReference type="GO" id="GO:0005886">
    <property type="term" value="C:plasma membrane"/>
    <property type="evidence" value="ECO:0007669"/>
    <property type="project" value="UniProtKB-SubCell"/>
</dbReference>
<dbReference type="InterPro" id="IPR025857">
    <property type="entry name" value="MacB_PCD"/>
</dbReference>
<dbReference type="GO" id="GO:0022857">
    <property type="term" value="F:transmembrane transporter activity"/>
    <property type="evidence" value="ECO:0007669"/>
    <property type="project" value="TreeGrafter"/>
</dbReference>
<name>A0A162CMS9_9BACI</name>
<dbReference type="InterPro" id="IPR050250">
    <property type="entry name" value="Macrolide_Exporter_MacB"/>
</dbReference>
<feature type="domain" description="MacB-like periplasmic core" evidence="9">
    <location>
        <begin position="19"/>
        <end position="222"/>
    </location>
</feature>
<keyword evidence="2" id="KW-1003">Cell membrane</keyword>
<keyword evidence="4 7" id="KW-1133">Transmembrane helix</keyword>
<dbReference type="Pfam" id="PF12704">
    <property type="entry name" value="MacB_PCD"/>
    <property type="match status" value="1"/>
</dbReference>
<accession>A0A162CMS9</accession>
<dbReference type="Pfam" id="PF02687">
    <property type="entry name" value="FtsX"/>
    <property type="match status" value="2"/>
</dbReference>